<name>A0A2B4RFF3_STYPI</name>
<proteinExistence type="predicted"/>
<evidence type="ECO:0000313" key="4">
    <source>
        <dbReference type="EMBL" id="PFX15553.1"/>
    </source>
</evidence>
<feature type="compositionally biased region" description="Basic residues" evidence="1">
    <location>
        <begin position="254"/>
        <end position="263"/>
    </location>
</feature>
<feature type="region of interest" description="Disordered" evidence="1">
    <location>
        <begin position="441"/>
        <end position="487"/>
    </location>
</feature>
<dbReference type="PANTHER" id="PTHR37984:SF8">
    <property type="entry name" value="CCHC-TYPE DOMAIN-CONTAINING PROTEIN"/>
    <property type="match status" value="1"/>
</dbReference>
<dbReference type="InterPro" id="IPR043128">
    <property type="entry name" value="Rev_trsase/Diguanyl_cyclase"/>
</dbReference>
<dbReference type="EMBL" id="LSMT01000637">
    <property type="protein sequence ID" value="PFX15553.1"/>
    <property type="molecule type" value="Genomic_DNA"/>
</dbReference>
<dbReference type="SUPFAM" id="SSF56672">
    <property type="entry name" value="DNA/RNA polymerases"/>
    <property type="match status" value="1"/>
</dbReference>
<comment type="caution">
    <text evidence="4">The sequence shown here is derived from an EMBL/GenBank/DDBJ whole genome shotgun (WGS) entry which is preliminary data.</text>
</comment>
<dbReference type="Proteomes" id="UP000225706">
    <property type="component" value="Unassembled WGS sequence"/>
</dbReference>
<dbReference type="CDD" id="cd01647">
    <property type="entry name" value="RT_LTR"/>
    <property type="match status" value="1"/>
</dbReference>
<feature type="compositionally biased region" description="Basic and acidic residues" evidence="1">
    <location>
        <begin position="882"/>
        <end position="897"/>
    </location>
</feature>
<dbReference type="Gene3D" id="3.10.10.10">
    <property type="entry name" value="HIV Type 1 Reverse Transcriptase, subunit A, domain 1"/>
    <property type="match status" value="1"/>
</dbReference>
<feature type="compositionally biased region" description="Acidic residues" evidence="1">
    <location>
        <begin position="727"/>
        <end position="736"/>
    </location>
</feature>
<feature type="region of interest" description="Disordered" evidence="1">
    <location>
        <begin position="196"/>
        <end position="273"/>
    </location>
</feature>
<keyword evidence="5" id="KW-1185">Reference proteome</keyword>
<feature type="compositionally biased region" description="Basic and acidic residues" evidence="1">
    <location>
        <begin position="198"/>
        <end position="210"/>
    </location>
</feature>
<feature type="domain" description="Retroviral polymerase SH3-like" evidence="3">
    <location>
        <begin position="259"/>
        <end position="311"/>
    </location>
</feature>
<feature type="region of interest" description="Disordered" evidence="1">
    <location>
        <begin position="811"/>
        <end position="897"/>
    </location>
</feature>
<evidence type="ECO:0000256" key="1">
    <source>
        <dbReference type="SAM" id="MobiDB-lite"/>
    </source>
</evidence>
<dbReference type="InterPro" id="IPR057670">
    <property type="entry name" value="SH3_retrovirus"/>
</dbReference>
<protein>
    <submittedName>
        <fullName evidence="4">Retrovirus-related Pol polyprotein</fullName>
    </submittedName>
</protein>
<feature type="compositionally biased region" description="Basic and acidic residues" evidence="1">
    <location>
        <begin position="710"/>
        <end position="726"/>
    </location>
</feature>
<dbReference type="Gene3D" id="3.30.70.270">
    <property type="match status" value="1"/>
</dbReference>
<evidence type="ECO:0000259" key="3">
    <source>
        <dbReference type="Pfam" id="PF25597"/>
    </source>
</evidence>
<feature type="compositionally biased region" description="Basic residues" evidence="1">
    <location>
        <begin position="695"/>
        <end position="709"/>
    </location>
</feature>
<feature type="region of interest" description="Disordered" evidence="1">
    <location>
        <begin position="695"/>
        <end position="781"/>
    </location>
</feature>
<gene>
    <name evidence="4" type="primary">POL</name>
    <name evidence="4" type="ORF">AWC38_SpisGene20222</name>
</gene>
<evidence type="ECO:0000259" key="2">
    <source>
        <dbReference type="Pfam" id="PF00078"/>
    </source>
</evidence>
<dbReference type="OrthoDB" id="10065023at2759"/>
<dbReference type="Pfam" id="PF00078">
    <property type="entry name" value="RVT_1"/>
    <property type="match status" value="1"/>
</dbReference>
<dbReference type="InterPro" id="IPR000477">
    <property type="entry name" value="RT_dom"/>
</dbReference>
<reference evidence="5" key="1">
    <citation type="journal article" date="2017" name="bioRxiv">
        <title>Comparative analysis of the genomes of Stylophora pistillata and Acropora digitifera provides evidence for extensive differences between species of corals.</title>
        <authorList>
            <person name="Voolstra C.R."/>
            <person name="Li Y."/>
            <person name="Liew Y.J."/>
            <person name="Baumgarten S."/>
            <person name="Zoccola D."/>
            <person name="Flot J.-F."/>
            <person name="Tambutte S."/>
            <person name="Allemand D."/>
            <person name="Aranda M."/>
        </authorList>
    </citation>
    <scope>NUCLEOTIDE SEQUENCE [LARGE SCALE GENOMIC DNA]</scope>
</reference>
<dbReference type="InterPro" id="IPR050951">
    <property type="entry name" value="Retrovirus_Pol_polyprotein"/>
</dbReference>
<dbReference type="InterPro" id="IPR043502">
    <property type="entry name" value="DNA/RNA_pol_sf"/>
</dbReference>
<accession>A0A2B4RFF3</accession>
<dbReference type="PANTHER" id="PTHR37984">
    <property type="entry name" value="PROTEIN CBG26694"/>
    <property type="match status" value="1"/>
</dbReference>
<feature type="compositionally biased region" description="Acidic residues" evidence="1">
    <location>
        <begin position="755"/>
        <end position="767"/>
    </location>
</feature>
<feature type="compositionally biased region" description="Basic and acidic residues" evidence="1">
    <location>
        <begin position="450"/>
        <end position="479"/>
    </location>
</feature>
<dbReference type="Pfam" id="PF25597">
    <property type="entry name" value="SH3_retrovirus"/>
    <property type="match status" value="1"/>
</dbReference>
<feature type="domain" description="Reverse transcriptase" evidence="2">
    <location>
        <begin position="1262"/>
        <end position="1390"/>
    </location>
</feature>
<sequence length="1944" mass="218919">MSGSRKETRRKTTPALKYGERKYFLVQFIEDSVKSIVTDSEIKREDDGITKAMYMDKRYYPCVVLSESDLDDNGQDLAGEIDVAQAASFIANSEKSQPSNEWPSTPVIYQCNKSIFCYLQMIELSPGKSTYVYESHIIKASSKKTATATVCFLLSCFYKDSELIGTSLSGKNGKKCLDSDVIDSILNDVLASVWNDSGSERSSSDSKFEPGSDSESERDDPGCNLSENGEDTDSSNGSQQSEDEVANNDANPQQRRKRPRSERRKLDQKSRKMHFVGYSSTLKGYRLFDEMNRKIYIRRDVEFNENDFCQKRAMTRELDPRSEEAEQNKVIPGKDEGEQVEMKSLECDLPGEPRRVKKTIAIEYSVMLVDTQVLLHQVYRELKRANGTGTSPRMMHWWQQNGTNEHSVTRPAKRWYLCESPTEEAAEASQQLVTLTQVTPVKKVTTSPSKAEKASKPKPKPWEDPSTVEEPRPDFEAPSKKTALSTEELPEEIAQHRTATYALLKQSGTSSVGGGESGKWEWSKEETAIIKRALKDFKKVPRNTEIRKIFQSSDELTKIFNANKFSGLETRSVIFFKAPVASRTSCGSVLKPLSRIIQEEQWTPMTLWLKRDDYGINVFPSIHISTIVEADKQPSETEEWLLKSTSGSGAAGEVLVEIQDPPKNPPEFEVQNVSEDCLVLKKQIRQLQNKVKTLRGHLAKRRLQQRKQPRKELTHNNEPIDNKEGSDSEEDEEELDEIKVDDSVAGTSSVYEMATETETETETEANEDNGSKPKRLSVQGTSLRTEPKHIVFLSQLLLLFKICHTLSQVLEGSTQRKGSSKEKRRRQKNKEPGIRPGSRQQSKDPNKGPKSGKKSKEPNSAKRSGQQSKEPTKGKRRKEKRNWRVKEQPDAETREELGHSLKHWEQTRHLMIWSDHSSVMNHGHILLTVNANYAPAFYYTSQELEGKDVQEMVEKPQIYLMARVKATISGHSGKSSLLKTCQLPAQRAASSGASSSTQATVMASQPSRSCKVLLSAKECKDIIAQFFGTSKVVHSYYTCPSKLCNSLRHEEIARLKLQKKYIHTWQQEKENWWLCFVEGEGMFCLLCKKHAIKTVQNKEESAFTQTASKQLNYDALKVHRDSNRHHKVVSHELLLRMFVFHKEVGEQKETAKDVLEKAFLVAYFLVKEHITNRKFSSAVANMHLTESYVPHPDKHARNVAKLDTLQSDDASCQGIALMNIIVPGVHAPVNNVAATPEKAVSESITADFVLTPFADEFQVDDVTSPLTKAKVFSVMDAKSGFWQVELSENSSYCTTFNTPFGRLHWLRMPFSISSAPEVWQRKMHEAIEGLWADIIANDFLMCGFGDTVASALLDHNQNLTAFLERCCKLNLTLNHQKVKLGLSEVPFMGYLLTADGIVTHPNKVHPYPNSFVLKSRVIPTIHNLSNPKYQDLEYPELLKVCFKKKIALSEDQMSQIEEDTRNQSQSTNFFKHRAGRIGASQKYPWLHATPDFLSSCDCCGEGRGCKSSFCLKKDNTGWLDCTMIPDAQILLPDVDKLLQGFQRPTLSPVEQFDIVTADFGQLLHVNNHWVCVTTINCTRDDQVCARASRLDGLILSLRNLQILTINNCHQNPSLGVQQSAMLEFSVVFNLLPSKEKYLFPVIHEAWEAEIRRQIEILTARGVVNLNGDGCCDCPGHSTKYGTYTFMDEDTGNVVAFQVVQRCEAGNRIAQPVPVLLPRNIAPEPTPPKADIIDNHCSRSNRAVKLSKFPVGTCPQTLLVVCIFDTQAWMDDWKEVTTAKDGSVATRQARKENTLDNDTASHLTDLAANASTVAIAADNDNPIYDTLPFEGHSSTPLNPIIVTVPREQKFGRYGETRDDRVQDDWIPNARRAVQGQKDGDTVDNLLFHLEGVTKSNKEDCGEGSRCVEAVEAAGRKKVLSNLVSGQKLLAEEVERQQKTLMTHIE</sequence>
<organism evidence="4 5">
    <name type="scientific">Stylophora pistillata</name>
    <name type="common">Smooth cauliflower coral</name>
    <dbReference type="NCBI Taxonomy" id="50429"/>
    <lineage>
        <taxon>Eukaryota</taxon>
        <taxon>Metazoa</taxon>
        <taxon>Cnidaria</taxon>
        <taxon>Anthozoa</taxon>
        <taxon>Hexacorallia</taxon>
        <taxon>Scleractinia</taxon>
        <taxon>Astrocoeniina</taxon>
        <taxon>Pocilloporidae</taxon>
        <taxon>Stylophora</taxon>
    </lineage>
</organism>
<evidence type="ECO:0000313" key="5">
    <source>
        <dbReference type="Proteomes" id="UP000225706"/>
    </source>
</evidence>